<evidence type="ECO:0000256" key="5">
    <source>
        <dbReference type="ARBA" id="ARBA00035648"/>
    </source>
</evidence>
<organism evidence="8 9">
    <name type="scientific">Wansuia hejianensis</name>
    <dbReference type="NCBI Taxonomy" id="2763667"/>
    <lineage>
        <taxon>Bacteria</taxon>
        <taxon>Bacillati</taxon>
        <taxon>Bacillota</taxon>
        <taxon>Clostridia</taxon>
        <taxon>Lachnospirales</taxon>
        <taxon>Lachnospiraceae</taxon>
        <taxon>Wansuia</taxon>
    </lineage>
</organism>
<dbReference type="InterPro" id="IPR005229">
    <property type="entry name" value="YicC/YloC-like"/>
</dbReference>
<evidence type="ECO:0000259" key="7">
    <source>
        <dbReference type="Pfam" id="PF08340"/>
    </source>
</evidence>
<evidence type="ECO:0000256" key="3">
    <source>
        <dbReference type="ARBA" id="ARBA00022759"/>
    </source>
</evidence>
<keyword evidence="4" id="KW-0378">Hydrolase</keyword>
<dbReference type="InterPro" id="IPR013551">
    <property type="entry name" value="YicC-like_C"/>
</dbReference>
<dbReference type="RefSeq" id="WP_118642738.1">
    <property type="nucleotide sequence ID" value="NZ_CP060635.1"/>
</dbReference>
<keyword evidence="3" id="KW-0255">Endonuclease</keyword>
<evidence type="ECO:0000256" key="2">
    <source>
        <dbReference type="ARBA" id="ARBA00022722"/>
    </source>
</evidence>
<evidence type="ECO:0000313" key="9">
    <source>
        <dbReference type="Proteomes" id="UP000515860"/>
    </source>
</evidence>
<dbReference type="EMBL" id="CP060635">
    <property type="protein sequence ID" value="QNM09500.1"/>
    <property type="molecule type" value="Genomic_DNA"/>
</dbReference>
<evidence type="ECO:0000313" key="8">
    <source>
        <dbReference type="EMBL" id="QNM09500.1"/>
    </source>
</evidence>
<accession>A0A7G9GFB8</accession>
<dbReference type="Pfam" id="PF08340">
    <property type="entry name" value="YicC-like_C"/>
    <property type="match status" value="1"/>
</dbReference>
<name>A0A7G9GFB8_9FIRM</name>
<feature type="domain" description="Endoribonuclease YicC-like C-terminal" evidence="7">
    <location>
        <begin position="175"/>
        <end position="292"/>
    </location>
</feature>
<feature type="domain" description="Endoribonuclease YicC-like N-terminal" evidence="6">
    <location>
        <begin position="2"/>
        <end position="156"/>
    </location>
</feature>
<keyword evidence="2" id="KW-0540">Nuclease</keyword>
<evidence type="ECO:0000259" key="6">
    <source>
        <dbReference type="Pfam" id="PF03755"/>
    </source>
</evidence>
<evidence type="ECO:0000256" key="4">
    <source>
        <dbReference type="ARBA" id="ARBA00022801"/>
    </source>
</evidence>
<proteinExistence type="inferred from homology"/>
<dbReference type="NCBIfam" id="TIGR00255">
    <property type="entry name" value="YicC/YloC family endoribonuclease"/>
    <property type="match status" value="1"/>
</dbReference>
<dbReference type="KEGG" id="whj:H9Q79_04220"/>
<reference evidence="8 9" key="1">
    <citation type="submission" date="2020-08" db="EMBL/GenBank/DDBJ databases">
        <authorList>
            <person name="Liu C."/>
            <person name="Sun Q."/>
        </authorList>
    </citation>
    <scope>NUCLEOTIDE SEQUENCE [LARGE SCALE GENOMIC DNA]</scope>
    <source>
        <strain evidence="8 9">NSJ-29</strain>
    </source>
</reference>
<comment type="cofactor">
    <cofactor evidence="1">
        <name>a divalent metal cation</name>
        <dbReference type="ChEBI" id="CHEBI:60240"/>
    </cofactor>
</comment>
<sequence>MIKSMTGFGRAELQDADKKITVEIKSVNHRYLDFNIKMPKKFSFFEAGIRTVLKNYMQRGKIDVFIAYEDFTQTKVSLKYNEELARQYMDYCAQMEKQFLLVNDMTVGRLARCPEVFTMEEQPVDEEELWISLEKALRTAGENFAESRTREGESLRTDLVGKLERMDADVDQIVSRSPGILEEYKERLKQRTRELLEDAQIEESRIAAEVVLFADKICTDEETVRLKSHITNMKQALTDGNGVGRKLDFIAQEMNREANTILSKANDLATSEIAIELKTEIEKVREQIQNIE</sequence>
<dbReference type="GO" id="GO:0016787">
    <property type="term" value="F:hydrolase activity"/>
    <property type="evidence" value="ECO:0007669"/>
    <property type="project" value="UniProtKB-KW"/>
</dbReference>
<dbReference type="GO" id="GO:0004521">
    <property type="term" value="F:RNA endonuclease activity"/>
    <property type="evidence" value="ECO:0007669"/>
    <property type="project" value="InterPro"/>
</dbReference>
<dbReference type="PANTHER" id="PTHR30636:SF3">
    <property type="entry name" value="UPF0701 PROTEIN YICC"/>
    <property type="match status" value="1"/>
</dbReference>
<comment type="similarity">
    <text evidence="5">Belongs to the YicC/YloC family.</text>
</comment>
<dbReference type="AlphaFoldDB" id="A0A7G9GFB8"/>
<gene>
    <name evidence="8" type="ORF">H9Q79_04220</name>
</gene>
<keyword evidence="9" id="KW-1185">Reference proteome</keyword>
<dbReference type="InterPro" id="IPR013527">
    <property type="entry name" value="YicC-like_N"/>
</dbReference>
<dbReference type="Proteomes" id="UP000515860">
    <property type="component" value="Chromosome"/>
</dbReference>
<dbReference type="Pfam" id="PF03755">
    <property type="entry name" value="YicC-like_N"/>
    <property type="match status" value="1"/>
</dbReference>
<evidence type="ECO:0000256" key="1">
    <source>
        <dbReference type="ARBA" id="ARBA00001968"/>
    </source>
</evidence>
<dbReference type="PANTHER" id="PTHR30636">
    <property type="entry name" value="UPF0701 PROTEIN YICC"/>
    <property type="match status" value="1"/>
</dbReference>
<protein>
    <submittedName>
        <fullName evidence="8">YicC family protein</fullName>
    </submittedName>
</protein>